<dbReference type="Gene3D" id="4.10.1060.10">
    <property type="entry name" value="Zinc finger, RanBP2-type"/>
    <property type="match status" value="2"/>
</dbReference>
<evidence type="ECO:0000313" key="8">
    <source>
        <dbReference type="Proteomes" id="UP000591131"/>
    </source>
</evidence>
<evidence type="ECO:0000256" key="3">
    <source>
        <dbReference type="ARBA" id="ARBA00022833"/>
    </source>
</evidence>
<feature type="region of interest" description="Disordered" evidence="5">
    <location>
        <begin position="277"/>
        <end position="311"/>
    </location>
</feature>
<keyword evidence="1" id="KW-0479">Metal-binding</keyword>
<dbReference type="PROSITE" id="PS01358">
    <property type="entry name" value="ZF_RANBP2_1"/>
    <property type="match status" value="1"/>
</dbReference>
<keyword evidence="2 4" id="KW-0863">Zinc-finger</keyword>
<evidence type="ECO:0000256" key="2">
    <source>
        <dbReference type="ARBA" id="ARBA00022771"/>
    </source>
</evidence>
<feature type="domain" description="RanBP2-type" evidence="6">
    <location>
        <begin position="233"/>
        <end position="262"/>
    </location>
</feature>
<keyword evidence="3" id="KW-0862">Zinc</keyword>
<dbReference type="GO" id="GO:0003729">
    <property type="term" value="F:mRNA binding"/>
    <property type="evidence" value="ECO:0007669"/>
    <property type="project" value="TreeGrafter"/>
</dbReference>
<dbReference type="GO" id="GO:0008270">
    <property type="term" value="F:zinc ion binding"/>
    <property type="evidence" value="ECO:0007669"/>
    <property type="project" value="UniProtKB-KW"/>
</dbReference>
<dbReference type="Proteomes" id="UP000591131">
    <property type="component" value="Unassembled WGS sequence"/>
</dbReference>
<gene>
    <name evidence="7" type="ORF">FOL47_003242</name>
</gene>
<dbReference type="PROSITE" id="PS50199">
    <property type="entry name" value="ZF_RANBP2_2"/>
    <property type="match status" value="2"/>
</dbReference>
<dbReference type="InterPro" id="IPR001876">
    <property type="entry name" value="Znf_RanBP2"/>
</dbReference>
<evidence type="ECO:0000256" key="4">
    <source>
        <dbReference type="PROSITE-ProRule" id="PRU00322"/>
    </source>
</evidence>
<proteinExistence type="predicted"/>
<dbReference type="GO" id="GO:0005737">
    <property type="term" value="C:cytoplasm"/>
    <property type="evidence" value="ECO:0007669"/>
    <property type="project" value="TreeGrafter"/>
</dbReference>
<accession>A0A7J6N420</accession>
<evidence type="ECO:0000313" key="7">
    <source>
        <dbReference type="EMBL" id="KAF4678180.1"/>
    </source>
</evidence>
<evidence type="ECO:0000256" key="5">
    <source>
        <dbReference type="SAM" id="MobiDB-lite"/>
    </source>
</evidence>
<feature type="compositionally biased region" description="Basic residues" evidence="5">
    <location>
        <begin position="298"/>
        <end position="311"/>
    </location>
</feature>
<feature type="compositionally biased region" description="Low complexity" evidence="5">
    <location>
        <begin position="283"/>
        <end position="297"/>
    </location>
</feature>
<keyword evidence="8" id="KW-1185">Reference proteome</keyword>
<feature type="domain" description="RanBP2-type" evidence="6">
    <location>
        <begin position="145"/>
        <end position="174"/>
    </location>
</feature>
<dbReference type="EMBL" id="JAAPAO010000002">
    <property type="protein sequence ID" value="KAF4678180.1"/>
    <property type="molecule type" value="Genomic_DNA"/>
</dbReference>
<dbReference type="Pfam" id="PF00641">
    <property type="entry name" value="Zn_ribbon_RanBP"/>
    <property type="match status" value="1"/>
</dbReference>
<dbReference type="PANTHER" id="PTHR23111">
    <property type="entry name" value="ZINC FINGER PROTEIN"/>
    <property type="match status" value="1"/>
</dbReference>
<dbReference type="SMART" id="SM00547">
    <property type="entry name" value="ZnF_RBZ"/>
    <property type="match status" value="2"/>
</dbReference>
<comment type="caution">
    <text evidence="7">The sequence shown here is derived from an EMBL/GenBank/DDBJ whole genome shotgun (WGS) entry which is preliminary data.</text>
</comment>
<feature type="region of interest" description="Disordered" evidence="5">
    <location>
        <begin position="1"/>
        <end position="102"/>
    </location>
</feature>
<protein>
    <recommendedName>
        <fullName evidence="6">RanBP2-type domain-containing protein</fullName>
    </recommendedName>
</protein>
<name>A0A7J6N420_PERCH</name>
<evidence type="ECO:0000259" key="6">
    <source>
        <dbReference type="PROSITE" id="PS50199"/>
    </source>
</evidence>
<dbReference type="OrthoDB" id="448399at2759"/>
<dbReference type="PANTHER" id="PTHR23111:SF75">
    <property type="entry name" value="OS06G0141200 PROTEIN"/>
    <property type="match status" value="1"/>
</dbReference>
<evidence type="ECO:0000256" key="1">
    <source>
        <dbReference type="ARBA" id="ARBA00022723"/>
    </source>
</evidence>
<organism evidence="7 8">
    <name type="scientific">Perkinsus chesapeaki</name>
    <name type="common">Clam parasite</name>
    <name type="synonym">Perkinsus andrewsi</name>
    <dbReference type="NCBI Taxonomy" id="330153"/>
    <lineage>
        <taxon>Eukaryota</taxon>
        <taxon>Sar</taxon>
        <taxon>Alveolata</taxon>
        <taxon>Perkinsozoa</taxon>
        <taxon>Perkinsea</taxon>
        <taxon>Perkinsida</taxon>
        <taxon>Perkinsidae</taxon>
        <taxon>Perkinsus</taxon>
    </lineage>
</organism>
<reference evidence="7 8" key="1">
    <citation type="submission" date="2020-04" db="EMBL/GenBank/DDBJ databases">
        <title>Perkinsus chesapeaki whole genome sequence.</title>
        <authorList>
            <person name="Bogema D.R."/>
        </authorList>
    </citation>
    <scope>NUCLEOTIDE SEQUENCE [LARGE SCALE GENOMIC DNA]</scope>
    <source>
        <strain evidence="7">ATCC PRA-425</strain>
    </source>
</reference>
<dbReference type="AlphaFoldDB" id="A0A7J6N420"/>
<dbReference type="InterPro" id="IPR036443">
    <property type="entry name" value="Znf_RanBP2_sf"/>
</dbReference>
<sequence>MQPPYYPGDPSAMMGPPGHGMPPAGPDPYAMPQQQQTGGYSDPAYSEHVGYGGVEGGPGSWGDGYYGGRGGETTSASGGAGIGQAGDHHHGEQSSTGYNGGWGGPPMGISTNGWVVFYFATPKVVMFLNNSGWPRKGGGSKQEVREGDWFCNTCGDHQFARNEYCRSCFAPKGAPPPDPSSPEYLAAVAAAYWPMMGAAYGSEGAADPSGAMSGAYGSWQGWYPTGKGKQGRRDGDWDCPACGDMNFASRVVCRKCGAAPSYGSGMGAYGAGNMSQGIPPNMAATGASTASAGASRGSRPRSRSRSRDRRF</sequence>
<feature type="compositionally biased region" description="Gly residues" evidence="5">
    <location>
        <begin position="50"/>
        <end position="71"/>
    </location>
</feature>
<dbReference type="SUPFAM" id="SSF90209">
    <property type="entry name" value="Ran binding protein zinc finger-like"/>
    <property type="match status" value="2"/>
</dbReference>